<evidence type="ECO:0000256" key="3">
    <source>
        <dbReference type="ARBA" id="ARBA00022801"/>
    </source>
</evidence>
<organism evidence="9 10">
    <name type="scientific">Chengkuizengella axinellae</name>
    <dbReference type="NCBI Taxonomy" id="3064388"/>
    <lineage>
        <taxon>Bacteria</taxon>
        <taxon>Bacillati</taxon>
        <taxon>Bacillota</taxon>
        <taxon>Bacilli</taxon>
        <taxon>Bacillales</taxon>
        <taxon>Paenibacillaceae</taxon>
        <taxon>Chengkuizengella</taxon>
    </lineage>
</organism>
<dbReference type="InterPro" id="IPR032466">
    <property type="entry name" value="Metal_Hydrolase"/>
</dbReference>
<reference evidence="9 10" key="1">
    <citation type="submission" date="2023-08" db="EMBL/GenBank/DDBJ databases">
        <authorList>
            <person name="Park J.-S."/>
        </authorList>
    </citation>
    <scope>NUCLEOTIDE SEQUENCE [LARGE SCALE GENOMIC DNA]</scope>
    <source>
        <strain evidence="9 10">2205SS18-9</strain>
    </source>
</reference>
<comment type="similarity">
    <text evidence="1 6">Belongs to the metallo-dependent hydrolases superfamily. Adenine deaminase family.</text>
</comment>
<dbReference type="InterPro" id="IPR006679">
    <property type="entry name" value="Adenine_deam"/>
</dbReference>
<proteinExistence type="inferred from homology"/>
<dbReference type="HAMAP" id="MF_01518">
    <property type="entry name" value="Adenine_deamin"/>
    <property type="match status" value="1"/>
</dbReference>
<dbReference type="Gene3D" id="3.20.20.140">
    <property type="entry name" value="Metal-dependent hydrolases"/>
    <property type="match status" value="1"/>
</dbReference>
<gene>
    <name evidence="6 9" type="primary">ade</name>
    <name evidence="9" type="ORF">Q5Y73_08730</name>
</gene>
<comment type="caution">
    <text evidence="9">The sequence shown here is derived from an EMBL/GenBank/DDBJ whole genome shotgun (WGS) entry which is preliminary data.</text>
</comment>
<dbReference type="RefSeq" id="WP_305991477.1">
    <property type="nucleotide sequence ID" value="NZ_JAVAMP010000002.1"/>
</dbReference>
<name>A0ABT9IXY9_9BACL</name>
<dbReference type="InterPro" id="IPR026912">
    <property type="entry name" value="Adenine_deam_C"/>
</dbReference>
<dbReference type="PANTHER" id="PTHR11113:SF2">
    <property type="entry name" value="ADENINE DEAMINASE"/>
    <property type="match status" value="1"/>
</dbReference>
<dbReference type="InterPro" id="IPR011059">
    <property type="entry name" value="Metal-dep_hydrolase_composite"/>
</dbReference>
<evidence type="ECO:0000259" key="7">
    <source>
        <dbReference type="Pfam" id="PF01979"/>
    </source>
</evidence>
<dbReference type="GO" id="GO:0000034">
    <property type="term" value="F:adenine deaminase activity"/>
    <property type="evidence" value="ECO:0007669"/>
    <property type="project" value="UniProtKB-EC"/>
</dbReference>
<keyword evidence="4 6" id="KW-0464">Manganese</keyword>
<evidence type="ECO:0000256" key="4">
    <source>
        <dbReference type="ARBA" id="ARBA00023211"/>
    </source>
</evidence>
<comment type="catalytic activity">
    <reaction evidence="5 6">
        <text>adenine + H2O + H(+) = hypoxanthine + NH4(+)</text>
        <dbReference type="Rhea" id="RHEA:23688"/>
        <dbReference type="ChEBI" id="CHEBI:15377"/>
        <dbReference type="ChEBI" id="CHEBI:15378"/>
        <dbReference type="ChEBI" id="CHEBI:16708"/>
        <dbReference type="ChEBI" id="CHEBI:17368"/>
        <dbReference type="ChEBI" id="CHEBI:28938"/>
        <dbReference type="EC" id="3.5.4.2"/>
    </reaction>
</comment>
<dbReference type="Proteomes" id="UP001231941">
    <property type="component" value="Unassembled WGS sequence"/>
</dbReference>
<evidence type="ECO:0000259" key="8">
    <source>
        <dbReference type="Pfam" id="PF13382"/>
    </source>
</evidence>
<dbReference type="NCBIfam" id="TIGR01178">
    <property type="entry name" value="ade"/>
    <property type="match status" value="1"/>
</dbReference>
<dbReference type="Pfam" id="PF13382">
    <property type="entry name" value="Adenine_deam_C"/>
    <property type="match status" value="1"/>
</dbReference>
<evidence type="ECO:0000256" key="2">
    <source>
        <dbReference type="ARBA" id="ARBA00012782"/>
    </source>
</evidence>
<sequence length="598" mass="65466">MVNIRLITRIESIRSISSLNKQQLTKRIAAANHSIPADLVIKNGKIVDLYNLEIFEADVAITDGVFVGIGEFTGKTEMNAKGRYIVPSFIDSHVHIESSMITPDQFSEVVLSHGTTTVITDPHEIANVSGTEGLKFMLDASAHVPIDILLMLPSCVPATPFENAGAELTARDLDPFFSHARVLGLAEVMDYPAVMNGSESMIDKLLTALKYTDQIDGHLAGLDKKAINIYRTAGIRTDHECVTAEEARDRIQRGMYVFIREGSGAKDLRSVISAVNVNNARRFSFCTDDKHLNELIEEGGIDHNVRLAIQHGLDPLLAYQLASLNAADCFGLRNKGAIAPGYDADFLLVDRLEEVSIHQVFKSGKLVAQNGSTLSTDDNNNDHKLNEHITNTVVILNITEQDLKIPILRGNKANVIGIQPNSIHTKHLIEEVSIENNEFICSTKLDQLKIAVIERHKMTGNIGLGIVKGLQLSCGAIASTVAHDSHNLVVSGTNDKDMMTAICAIKEMEGGLVVVKDDLVIASVPLRICGLMSVKSYDVVYEELKQLNTALQQIHAPTHFNPFLTLSFLCLPVIPSLKVTDMGLFDVKVFKHIDVSAK</sequence>
<dbReference type="EC" id="3.5.4.2" evidence="2 6"/>
<accession>A0ABT9IXY9</accession>
<evidence type="ECO:0000256" key="1">
    <source>
        <dbReference type="ARBA" id="ARBA00006773"/>
    </source>
</evidence>
<dbReference type="CDD" id="cd01295">
    <property type="entry name" value="AdeC"/>
    <property type="match status" value="1"/>
</dbReference>
<protein>
    <recommendedName>
        <fullName evidence="2 6">Adenine deaminase</fullName>
        <shortName evidence="6">Adenase</shortName>
        <shortName evidence="6">Adenine aminase</shortName>
        <ecNumber evidence="2 6">3.5.4.2</ecNumber>
    </recommendedName>
</protein>
<evidence type="ECO:0000313" key="10">
    <source>
        <dbReference type="Proteomes" id="UP001231941"/>
    </source>
</evidence>
<evidence type="ECO:0000256" key="5">
    <source>
        <dbReference type="ARBA" id="ARBA00047720"/>
    </source>
</evidence>
<dbReference type="PANTHER" id="PTHR11113">
    <property type="entry name" value="N-ACETYLGLUCOSAMINE-6-PHOSPHATE DEACETYLASE"/>
    <property type="match status" value="1"/>
</dbReference>
<dbReference type="SUPFAM" id="SSF51338">
    <property type="entry name" value="Composite domain of metallo-dependent hydrolases"/>
    <property type="match status" value="1"/>
</dbReference>
<evidence type="ECO:0000256" key="6">
    <source>
        <dbReference type="HAMAP-Rule" id="MF_01518"/>
    </source>
</evidence>
<dbReference type="Pfam" id="PF01979">
    <property type="entry name" value="Amidohydro_1"/>
    <property type="match status" value="1"/>
</dbReference>
<feature type="domain" description="Amidohydrolase-related" evidence="7">
    <location>
        <begin position="84"/>
        <end position="367"/>
    </location>
</feature>
<feature type="domain" description="Adenine deaminase C-terminal" evidence="8">
    <location>
        <begin position="423"/>
        <end position="590"/>
    </location>
</feature>
<dbReference type="SUPFAM" id="SSF51556">
    <property type="entry name" value="Metallo-dependent hydrolases"/>
    <property type="match status" value="1"/>
</dbReference>
<keyword evidence="10" id="KW-1185">Reference proteome</keyword>
<dbReference type="EMBL" id="JAVAMP010000002">
    <property type="protein sequence ID" value="MDP5274190.1"/>
    <property type="molecule type" value="Genomic_DNA"/>
</dbReference>
<dbReference type="Gene3D" id="2.30.40.10">
    <property type="entry name" value="Urease, subunit C, domain 1"/>
    <property type="match status" value="1"/>
</dbReference>
<comment type="cofactor">
    <cofactor evidence="6">
        <name>Mn(2+)</name>
        <dbReference type="ChEBI" id="CHEBI:29035"/>
    </cofactor>
</comment>
<dbReference type="InterPro" id="IPR006680">
    <property type="entry name" value="Amidohydro-rel"/>
</dbReference>
<evidence type="ECO:0000313" key="9">
    <source>
        <dbReference type="EMBL" id="MDP5274190.1"/>
    </source>
</evidence>
<keyword evidence="3 6" id="KW-0378">Hydrolase</keyword>